<dbReference type="EMBL" id="GBXM01010443">
    <property type="protein sequence ID" value="JAH98134.1"/>
    <property type="molecule type" value="Transcribed_RNA"/>
</dbReference>
<accession>A0A0E9X689</accession>
<sequence length="47" mass="5440">MTLGYVISQQESIVGELYWPHPTRVERDQVNQCCVQDEEIGANFDKL</sequence>
<evidence type="ECO:0000313" key="1">
    <source>
        <dbReference type="EMBL" id="JAH98134.1"/>
    </source>
</evidence>
<protein>
    <submittedName>
        <fullName evidence="1">Uncharacterized protein</fullName>
    </submittedName>
</protein>
<proteinExistence type="predicted"/>
<organism evidence="1">
    <name type="scientific">Anguilla anguilla</name>
    <name type="common">European freshwater eel</name>
    <name type="synonym">Muraena anguilla</name>
    <dbReference type="NCBI Taxonomy" id="7936"/>
    <lineage>
        <taxon>Eukaryota</taxon>
        <taxon>Metazoa</taxon>
        <taxon>Chordata</taxon>
        <taxon>Craniata</taxon>
        <taxon>Vertebrata</taxon>
        <taxon>Euteleostomi</taxon>
        <taxon>Actinopterygii</taxon>
        <taxon>Neopterygii</taxon>
        <taxon>Teleostei</taxon>
        <taxon>Anguilliformes</taxon>
        <taxon>Anguillidae</taxon>
        <taxon>Anguilla</taxon>
    </lineage>
</organism>
<reference evidence="1" key="1">
    <citation type="submission" date="2014-11" db="EMBL/GenBank/DDBJ databases">
        <authorList>
            <person name="Amaro Gonzalez C."/>
        </authorList>
    </citation>
    <scope>NUCLEOTIDE SEQUENCE</scope>
</reference>
<name>A0A0E9X689_ANGAN</name>
<reference evidence="1" key="2">
    <citation type="journal article" date="2015" name="Fish Shellfish Immunol.">
        <title>Early steps in the European eel (Anguilla anguilla)-Vibrio vulnificus interaction in the gills: Role of the RtxA13 toxin.</title>
        <authorList>
            <person name="Callol A."/>
            <person name="Pajuelo D."/>
            <person name="Ebbesson L."/>
            <person name="Teles M."/>
            <person name="MacKenzie S."/>
            <person name="Amaro C."/>
        </authorList>
    </citation>
    <scope>NUCLEOTIDE SEQUENCE</scope>
</reference>
<dbReference type="AlphaFoldDB" id="A0A0E9X689"/>